<sequence>MYTDIDTDNNDSFFSCSSSSNSFLSLDSEPSVDLNLHDRISTLFSQYPDNLNIAHINAQSIPCHYSDLLASFDSTHLVALLISESFLKPSLPSIQYSLPGFVLIRNDRVGKGGGGVAIYLRSEIPYRVISVSPSTYSESAEHLFLEITLYHTKVFLGVLYSPNLNINYFDTLDTLLNNFCPVYSHVILIGDFNTCIIKNDLRTYKLKSLMSSYNLEILPLSATHHFPNCTASFLDLIIVSSLNSVANHGQICASFSYHDLIYLSYRVRPPKRKPHFRYLRSYNGINLETLRSDASLIDWSPVIECYNIEDKVINFNSLILDLYNHHTPVKRVKIRHNPAPWITADIKDLMARRDKAKRRYKRYPLERNLISFKILRNRCNRLCRDAKRRYFHDTLTSCDTAKAWNFLRSVGVGKYSASVGSEINLDSLNEHFANPPVIVSSFTKARTLLELSKCPIRHYSSFNFTSLTEDDSMRSVLAISSTAMGNDNICSKIITLILPFLLPILTHIFNFSLSSCCFPSSWKLAHIIPIPKVSNPSSATHYRPISILPFLSKVLEHIVHTQLTKFLNRNNILSTFQSGFRPGHSTTTALLKVTDDIRCGIDQKYLTVLVLLDFSSAFNSIDFDILLSILHSINVSPSTIQWFDSYLRGRSQCIRINETLSKWCNLATGVPQGGVLSPLLFSIFINCITQVISSNFHLYADDLQLYRHFLVTEANSALLEINNDLNKIDEWSSSYGLVINPKKSQAMIIGTRFTRKLLDFSSLPTLQINGIPLSISETLKNLGIIMDCKLTWNAHITEISRKIYYTFHSLKCLQHFLPLSTKISLVQTLIFPILDYADVCYLDATEEQLNKLERLQNLCIRYIFGLKKYDHVSSYRKQLKWLPIRLRRNTRILCLLFNILYNPTSPPYLRDRFHFAHSPDAVCRSHLKTLLNFPSSKTKSYSHSFTVHAVRLWNSLPAAIREAQSVSVFKRRVKEHYLSLSSQ</sequence>
<dbReference type="AlphaFoldDB" id="A0AAV1K7Z8"/>
<reference evidence="2 3" key="1">
    <citation type="submission" date="2023-11" db="EMBL/GenBank/DDBJ databases">
        <authorList>
            <person name="Hedman E."/>
            <person name="Englund M."/>
            <person name="Stromberg M."/>
            <person name="Nyberg Akerstrom W."/>
            <person name="Nylinder S."/>
            <person name="Jareborg N."/>
            <person name="Kallberg Y."/>
            <person name="Kronander E."/>
        </authorList>
    </citation>
    <scope>NUCLEOTIDE SEQUENCE [LARGE SCALE GENOMIC DNA]</scope>
</reference>
<evidence type="ECO:0000313" key="3">
    <source>
        <dbReference type="Proteomes" id="UP001314205"/>
    </source>
</evidence>
<feature type="domain" description="Reverse transcriptase" evidence="1">
    <location>
        <begin position="511"/>
        <end position="786"/>
    </location>
</feature>
<dbReference type="InterPro" id="IPR036691">
    <property type="entry name" value="Endo/exonu/phosph_ase_sf"/>
</dbReference>
<protein>
    <recommendedName>
        <fullName evidence="1">Reverse transcriptase domain-containing protein</fullName>
    </recommendedName>
</protein>
<comment type="caution">
    <text evidence="2">The sequence shown here is derived from an EMBL/GenBank/DDBJ whole genome shotgun (WGS) entry which is preliminary data.</text>
</comment>
<dbReference type="InterPro" id="IPR000477">
    <property type="entry name" value="RT_dom"/>
</dbReference>
<dbReference type="SUPFAM" id="SSF56672">
    <property type="entry name" value="DNA/RNA polymerases"/>
    <property type="match status" value="1"/>
</dbReference>
<dbReference type="PROSITE" id="PS50878">
    <property type="entry name" value="RT_POL"/>
    <property type="match status" value="1"/>
</dbReference>
<dbReference type="PANTHER" id="PTHR33332">
    <property type="entry name" value="REVERSE TRANSCRIPTASE DOMAIN-CONTAINING PROTEIN"/>
    <property type="match status" value="1"/>
</dbReference>
<organism evidence="2 3">
    <name type="scientific">Parnassius mnemosyne</name>
    <name type="common">clouded apollo</name>
    <dbReference type="NCBI Taxonomy" id="213953"/>
    <lineage>
        <taxon>Eukaryota</taxon>
        <taxon>Metazoa</taxon>
        <taxon>Ecdysozoa</taxon>
        <taxon>Arthropoda</taxon>
        <taxon>Hexapoda</taxon>
        <taxon>Insecta</taxon>
        <taxon>Pterygota</taxon>
        <taxon>Neoptera</taxon>
        <taxon>Endopterygota</taxon>
        <taxon>Lepidoptera</taxon>
        <taxon>Glossata</taxon>
        <taxon>Ditrysia</taxon>
        <taxon>Papilionoidea</taxon>
        <taxon>Papilionidae</taxon>
        <taxon>Parnassiinae</taxon>
        <taxon>Parnassini</taxon>
        <taxon>Parnassius</taxon>
        <taxon>Driopa</taxon>
    </lineage>
</organism>
<dbReference type="InterPro" id="IPR043502">
    <property type="entry name" value="DNA/RNA_pol_sf"/>
</dbReference>
<keyword evidence="3" id="KW-1185">Reference proteome</keyword>
<dbReference type="EMBL" id="CAVLGL010000001">
    <property type="protein sequence ID" value="CAK1578673.1"/>
    <property type="molecule type" value="Genomic_DNA"/>
</dbReference>
<dbReference type="Proteomes" id="UP001314205">
    <property type="component" value="Unassembled WGS sequence"/>
</dbReference>
<dbReference type="CDD" id="cd01650">
    <property type="entry name" value="RT_nLTR_like"/>
    <property type="match status" value="1"/>
</dbReference>
<dbReference type="Gene3D" id="3.60.10.10">
    <property type="entry name" value="Endonuclease/exonuclease/phosphatase"/>
    <property type="match status" value="1"/>
</dbReference>
<proteinExistence type="predicted"/>
<gene>
    <name evidence="2" type="ORF">PARMNEM_LOCUS724</name>
</gene>
<dbReference type="GO" id="GO:0071897">
    <property type="term" value="P:DNA biosynthetic process"/>
    <property type="evidence" value="ECO:0007669"/>
    <property type="project" value="UniProtKB-ARBA"/>
</dbReference>
<dbReference type="SUPFAM" id="SSF56219">
    <property type="entry name" value="DNase I-like"/>
    <property type="match status" value="1"/>
</dbReference>
<evidence type="ECO:0000259" key="1">
    <source>
        <dbReference type="PROSITE" id="PS50878"/>
    </source>
</evidence>
<accession>A0AAV1K7Z8</accession>
<evidence type="ECO:0000313" key="2">
    <source>
        <dbReference type="EMBL" id="CAK1578673.1"/>
    </source>
</evidence>
<dbReference type="Pfam" id="PF00078">
    <property type="entry name" value="RVT_1"/>
    <property type="match status" value="1"/>
</dbReference>
<name>A0AAV1K7Z8_9NEOP</name>